<keyword evidence="2" id="KW-1185">Reference proteome</keyword>
<dbReference type="Proteomes" id="UP001497680">
    <property type="component" value="Unassembled WGS sequence"/>
</dbReference>
<gene>
    <name evidence="1" type="ORF">F4821DRAFT_169433</name>
</gene>
<evidence type="ECO:0000313" key="2">
    <source>
        <dbReference type="Proteomes" id="UP001497680"/>
    </source>
</evidence>
<comment type="caution">
    <text evidence="1">The sequence shown here is derived from an EMBL/GenBank/DDBJ whole genome shotgun (WGS) entry which is preliminary data.</text>
</comment>
<accession>A0ACC0CW15</accession>
<name>A0ACC0CW15_9PEZI</name>
<reference evidence="1 2" key="1">
    <citation type="journal article" date="2022" name="New Phytol.">
        <title>Ecological generalism drives hyperdiversity of secondary metabolite gene clusters in xylarialean endophytes.</title>
        <authorList>
            <person name="Franco M.E.E."/>
            <person name="Wisecaver J.H."/>
            <person name="Arnold A.E."/>
            <person name="Ju Y.M."/>
            <person name="Slot J.C."/>
            <person name="Ahrendt S."/>
            <person name="Moore L.P."/>
            <person name="Eastman K.E."/>
            <person name="Scott K."/>
            <person name="Konkel Z."/>
            <person name="Mondo S.J."/>
            <person name="Kuo A."/>
            <person name="Hayes R.D."/>
            <person name="Haridas S."/>
            <person name="Andreopoulos B."/>
            <person name="Riley R."/>
            <person name="LaButti K."/>
            <person name="Pangilinan J."/>
            <person name="Lipzen A."/>
            <person name="Amirebrahimi M."/>
            <person name="Yan J."/>
            <person name="Adam C."/>
            <person name="Keymanesh K."/>
            <person name="Ng V."/>
            <person name="Louie K."/>
            <person name="Northen T."/>
            <person name="Drula E."/>
            <person name="Henrissat B."/>
            <person name="Hsieh H.M."/>
            <person name="Youens-Clark K."/>
            <person name="Lutzoni F."/>
            <person name="Miadlikowska J."/>
            <person name="Eastwood D.C."/>
            <person name="Hamelin R.C."/>
            <person name="Grigoriev I.V."/>
            <person name="U'Ren J.M."/>
        </authorList>
    </citation>
    <scope>NUCLEOTIDE SEQUENCE [LARGE SCALE GENOMIC DNA]</scope>
    <source>
        <strain evidence="1 2">ER1909</strain>
    </source>
</reference>
<protein>
    <submittedName>
        <fullName evidence="1">Kinase-like protein</fullName>
    </submittedName>
</protein>
<dbReference type="EMBL" id="MU394336">
    <property type="protein sequence ID" value="KAI6084488.1"/>
    <property type="molecule type" value="Genomic_DNA"/>
</dbReference>
<evidence type="ECO:0000313" key="1">
    <source>
        <dbReference type="EMBL" id="KAI6084488.1"/>
    </source>
</evidence>
<proteinExistence type="predicted"/>
<sequence>MEGKEQPCVKAIGSNNNILLEDQLRKAIKKPSSKPEDEFIPIDEFNKILTRQSVQRGLQLCFAKLPAGKELDAWVSAVWDAENESDVSKTRRKIFAVLVLLRAPEKVSLFIDEDLRDEDLPLVPNFDREWECHGQGKARIVECLNDPNQWSGHDAECFYNYQWRVLSPSFDMVDGEVKFYDLHPRIPLPFVETTEHTSEGSLAGGGYGDVWRVSIHPAHFKPNILMKDSTEEFAIKRLRSKDIKQFEAEVESLKRFSKGDYPHLIKLLATYSHDRHHLIFPWAKGGNLKDFWKRNSMPSKSYELALWIANQCRGITEGLRMIHRNEFERSLSPTEPVKGRHGDIKPENILLFEDPGNENHSGFGTLKISDFGLTRWHRDVSNNNIYGHGLAVSLTYRAPECNLSRKISQPWDIWTLGCLFLEFVTWYLCGWDKGVDEFSKLRVDESSSRIPEDNFYNLCGGATESEYGASLKSCVVDWINKLHTTEGCSKFIHDFLDLISDDMLRIRDEKRRDCKEIVDRLDNLFKSCEDETYCFESAHDQPRKRKTNDSDRSDPLDTTVIKIPQVATEQAPPMVITENNRGGSSSHKSEEAPTGNFISMNAQNGNWVKKRNSVSNRVAESELRDTLKQISESPTALYVGFPEIPSTITTPTNPKSPKEISKSPLYREAQDAPEPPLNEASSNSSASTSKLAVTDQRRSSHRVTQQGENPHLQAETLHDGTSGNNTEVEDRSGSSISLPPSGHIRQPLPSNLKAEDERQVNEEVNIESHSVLKGTFFSRWVKRLLCCR</sequence>
<organism evidence="1 2">
    <name type="scientific">Hypoxylon rubiginosum</name>
    <dbReference type="NCBI Taxonomy" id="110542"/>
    <lineage>
        <taxon>Eukaryota</taxon>
        <taxon>Fungi</taxon>
        <taxon>Dikarya</taxon>
        <taxon>Ascomycota</taxon>
        <taxon>Pezizomycotina</taxon>
        <taxon>Sordariomycetes</taxon>
        <taxon>Xylariomycetidae</taxon>
        <taxon>Xylariales</taxon>
        <taxon>Hypoxylaceae</taxon>
        <taxon>Hypoxylon</taxon>
    </lineage>
</organism>